<name>S6A0J1_GEOG3</name>
<keyword evidence="3" id="KW-1185">Reference proteome</keyword>
<gene>
    <name evidence="2" type="ORF">M493_04330</name>
</gene>
<dbReference type="Proteomes" id="UP000015500">
    <property type="component" value="Chromosome"/>
</dbReference>
<dbReference type="AlphaFoldDB" id="S6A0J1"/>
<evidence type="ECO:0000313" key="3">
    <source>
        <dbReference type="Proteomes" id="UP000015500"/>
    </source>
</evidence>
<dbReference type="Gene3D" id="3.30.200.20">
    <property type="entry name" value="Phosphorylase Kinase, domain 1"/>
    <property type="match status" value="1"/>
</dbReference>
<dbReference type="EMBL" id="CP006254">
    <property type="protein sequence ID" value="AGT31171.1"/>
    <property type="molecule type" value="Genomic_DNA"/>
</dbReference>
<evidence type="ECO:0000259" key="1">
    <source>
        <dbReference type="Pfam" id="PF01636"/>
    </source>
</evidence>
<organism evidence="2 3">
    <name type="scientific">Geobacillus genomosp. 3</name>
    <dbReference type="NCBI Taxonomy" id="1921421"/>
    <lineage>
        <taxon>Bacteria</taxon>
        <taxon>Bacillati</taxon>
        <taxon>Bacillota</taxon>
        <taxon>Bacilli</taxon>
        <taxon>Bacillales</taxon>
        <taxon>Anoxybacillaceae</taxon>
        <taxon>Geobacillus</taxon>
    </lineage>
</organism>
<proteinExistence type="predicted"/>
<accession>S6A0J1</accession>
<feature type="domain" description="Aminoglycoside phosphotransferase" evidence="1">
    <location>
        <begin position="37"/>
        <end position="247"/>
    </location>
</feature>
<dbReference type="Pfam" id="PF01636">
    <property type="entry name" value="APH"/>
    <property type="match status" value="1"/>
</dbReference>
<dbReference type="HOGENOM" id="CLU_838780_0_0_9"/>
<protein>
    <recommendedName>
        <fullName evidence="1">Aminoglycoside phosphotransferase domain-containing protein</fullName>
    </recommendedName>
</protein>
<dbReference type="RefSeq" id="WP_020958980.1">
    <property type="nucleotide sequence ID" value="NC_022080.4"/>
</dbReference>
<dbReference type="PANTHER" id="PTHR39179:SF1">
    <property type="entry name" value="SPORE COAT PROTEIN I"/>
    <property type="match status" value="1"/>
</dbReference>
<dbReference type="PATRIC" id="fig|1345697.3.peg.766"/>
<dbReference type="InterPro" id="IPR047175">
    <property type="entry name" value="CotS-like"/>
</dbReference>
<dbReference type="KEGG" id="gjf:M493_04330"/>
<dbReference type="SUPFAM" id="SSF56112">
    <property type="entry name" value="Protein kinase-like (PK-like)"/>
    <property type="match status" value="1"/>
</dbReference>
<dbReference type="InterPro" id="IPR002575">
    <property type="entry name" value="Aminoglycoside_PTrfase"/>
</dbReference>
<evidence type="ECO:0000313" key="2">
    <source>
        <dbReference type="EMBL" id="AGT31171.1"/>
    </source>
</evidence>
<dbReference type="GO" id="GO:0042601">
    <property type="term" value="C:endospore-forming forespore"/>
    <property type="evidence" value="ECO:0007669"/>
    <property type="project" value="TreeGrafter"/>
</dbReference>
<dbReference type="InterPro" id="IPR011009">
    <property type="entry name" value="Kinase-like_dom_sf"/>
</dbReference>
<dbReference type="STRING" id="1921421.M493_04330"/>
<dbReference type="Gene3D" id="3.90.1200.10">
    <property type="match status" value="1"/>
</dbReference>
<dbReference type="OrthoDB" id="9771902at2"/>
<dbReference type="PANTHER" id="PTHR39179">
    <property type="entry name" value="SPORE COAT PROTEIN I"/>
    <property type="match status" value="1"/>
</dbReference>
<sequence>MASKRSRLLSDVLSVLSNYGLSKTETDIIGELKEEKVWLVQNKKTGKRYVLKRLNEDKTNFPILLHSKLYETGFHVPEIFQTKTKQYYVHRKNSYYYLMDYISLSETRPSFRQRIEGLARFHADSLFPDWIGSHSPSFPKSKEVLHAHRQKVAQLQEMAKAANGTALSHIMKQMAQLANQSYVLLEKSDLADFCLEAAERKAICHGDYNSNNLLLAENDNVMMIDFDRAYYGLPLDDFRFLLISLTKNPKNDVIKRLEPLFDLYFSICSLYAPYKNVYLADAMFPHVFYSEMAIVEKRKQTAKNRSSLDLLTRLAEQETKKFAFLSDLFKSEGSRT</sequence>
<reference evidence="2 3" key="1">
    <citation type="journal article" date="2014" name="Genome Announc.">
        <title>Complete Genome Sequence of the Thermophilic Polychlorinated Biphenyl Degrader Geobacillus sp. Strain JF8 (NBRC 109937).</title>
        <authorList>
            <person name="Shintani M."/>
            <person name="Ohtsubo Y."/>
            <person name="Fukuda K."/>
            <person name="Hosoyama A."/>
            <person name="Ohji S."/>
            <person name="Yamazoe A."/>
            <person name="Fujita N."/>
            <person name="Nagata Y."/>
            <person name="Tsuda M."/>
            <person name="Hatta T."/>
            <person name="Kimbara K."/>
        </authorList>
    </citation>
    <scope>NUCLEOTIDE SEQUENCE [LARGE SCALE GENOMIC DNA]</scope>
    <source>
        <strain evidence="2 3">JF8</strain>
    </source>
</reference>